<dbReference type="OrthoDB" id="5955045at2"/>
<accession>A0A514BSI4</accession>
<protein>
    <submittedName>
        <fullName evidence="1">Uncharacterized protein</fullName>
    </submittedName>
</protein>
<evidence type="ECO:0000313" key="2">
    <source>
        <dbReference type="Proteomes" id="UP000317199"/>
    </source>
</evidence>
<name>A0A514BSI4_9GAMM</name>
<evidence type="ECO:0000313" key="1">
    <source>
        <dbReference type="EMBL" id="QDH70353.1"/>
    </source>
</evidence>
<gene>
    <name evidence="1" type="ORF">FKV23_09810</name>
</gene>
<dbReference type="KEGG" id="lyj:FKV23_09810"/>
<dbReference type="Proteomes" id="UP000317199">
    <property type="component" value="Chromosome"/>
</dbReference>
<proteinExistence type="predicted"/>
<organism evidence="1 2">
    <name type="scientific">Marilutibacter alkalisoli</name>
    <dbReference type="NCBI Taxonomy" id="2591633"/>
    <lineage>
        <taxon>Bacteria</taxon>
        <taxon>Pseudomonadati</taxon>
        <taxon>Pseudomonadota</taxon>
        <taxon>Gammaproteobacteria</taxon>
        <taxon>Lysobacterales</taxon>
        <taxon>Lysobacteraceae</taxon>
        <taxon>Marilutibacter</taxon>
    </lineage>
</organism>
<dbReference type="EMBL" id="CP041242">
    <property type="protein sequence ID" value="QDH70353.1"/>
    <property type="molecule type" value="Genomic_DNA"/>
</dbReference>
<keyword evidence="2" id="KW-1185">Reference proteome</keyword>
<reference evidence="1 2" key="1">
    <citation type="submission" date="2019-06" db="EMBL/GenBank/DDBJ databases">
        <title>Lysobacter alkalisoli sp. nov. isolated from saline-alkali soil.</title>
        <authorList>
            <person name="Sun J.-Q."/>
            <person name="Xu L."/>
        </authorList>
    </citation>
    <scope>NUCLEOTIDE SEQUENCE [LARGE SCALE GENOMIC DNA]</scope>
    <source>
        <strain evidence="1 2">SJ-36</strain>
    </source>
</reference>
<dbReference type="RefSeq" id="WP_141623688.1">
    <property type="nucleotide sequence ID" value="NZ_CP041242.1"/>
</dbReference>
<dbReference type="AlphaFoldDB" id="A0A514BSI4"/>
<sequence length="142" mass="16010">MSEYPKPFDWQQFPEGRARFSGSVRGADERGHETFAVELRGETYYGEVRRTFLQNENDFNIEIVSFGWPGTEWVGMPMPGMCHTFSPEESDEAKKLIVGMIQAAAASETRPGLLNEYADARFMGQVVFREGWALLEAGESST</sequence>